<dbReference type="PANTHER" id="PTHR42973:SF34">
    <property type="entry name" value="FAD BINDING DOMAIN PROTEIN (AFU_ORTHOLOGUE AFUA_3G02770)"/>
    <property type="match status" value="1"/>
</dbReference>
<feature type="chain" id="PRO_5034850206" evidence="5">
    <location>
        <begin position="24"/>
        <end position="510"/>
    </location>
</feature>
<dbReference type="InterPro" id="IPR012951">
    <property type="entry name" value="BBE"/>
</dbReference>
<dbReference type="InterPro" id="IPR016169">
    <property type="entry name" value="FAD-bd_PCMH_sub2"/>
</dbReference>
<evidence type="ECO:0000256" key="2">
    <source>
        <dbReference type="ARBA" id="ARBA00022630"/>
    </source>
</evidence>
<proteinExistence type="inferred from homology"/>
<feature type="domain" description="FAD-binding PCMH-type" evidence="6">
    <location>
        <begin position="72"/>
        <end position="243"/>
    </location>
</feature>
<organism evidence="7 8">
    <name type="scientific">Glonium stellatum</name>
    <dbReference type="NCBI Taxonomy" id="574774"/>
    <lineage>
        <taxon>Eukaryota</taxon>
        <taxon>Fungi</taxon>
        <taxon>Dikarya</taxon>
        <taxon>Ascomycota</taxon>
        <taxon>Pezizomycotina</taxon>
        <taxon>Dothideomycetes</taxon>
        <taxon>Pleosporomycetidae</taxon>
        <taxon>Gloniales</taxon>
        <taxon>Gloniaceae</taxon>
        <taxon>Glonium</taxon>
    </lineage>
</organism>
<dbReference type="Gene3D" id="3.30.465.10">
    <property type="match status" value="1"/>
</dbReference>
<evidence type="ECO:0000259" key="6">
    <source>
        <dbReference type="PROSITE" id="PS51387"/>
    </source>
</evidence>
<dbReference type="PROSITE" id="PS51387">
    <property type="entry name" value="FAD_PCMH"/>
    <property type="match status" value="1"/>
</dbReference>
<evidence type="ECO:0000256" key="5">
    <source>
        <dbReference type="SAM" id="SignalP"/>
    </source>
</evidence>
<keyword evidence="2" id="KW-0285">Flavoprotein</keyword>
<dbReference type="InterPro" id="IPR016166">
    <property type="entry name" value="FAD-bd_PCMH"/>
</dbReference>
<name>A0A8E2F7J2_9PEZI</name>
<keyword evidence="4" id="KW-0560">Oxidoreductase</keyword>
<dbReference type="Pfam" id="PF01565">
    <property type="entry name" value="FAD_binding_4"/>
    <property type="match status" value="1"/>
</dbReference>
<dbReference type="EMBL" id="KV748947">
    <property type="protein sequence ID" value="OCL11995.1"/>
    <property type="molecule type" value="Genomic_DNA"/>
</dbReference>
<evidence type="ECO:0000256" key="1">
    <source>
        <dbReference type="ARBA" id="ARBA00005466"/>
    </source>
</evidence>
<dbReference type="AlphaFoldDB" id="A0A8E2F7J2"/>
<evidence type="ECO:0000256" key="3">
    <source>
        <dbReference type="ARBA" id="ARBA00022827"/>
    </source>
</evidence>
<evidence type="ECO:0000256" key="4">
    <source>
        <dbReference type="ARBA" id="ARBA00023002"/>
    </source>
</evidence>
<sequence>MVLSVSLALSLRLALLSALRVRAVDPIIRPASNHSCFSACSLLAERFPSQVHSSGTPLYAAFEGSFWSLQQAETPPYCVFRPESAPEVSAAIRTARQTQCLFAVRSGGHAAFSGASNAPNGLTIDLRGLNEVALSDDNTIAHIGTGNTWYEVYSTLQPSNLAVIGGRVAAIGVGGLTTGGGISFFSNLHGWACDNVQNYEVVTASGDILQVNISSCPDLYYALRGGGPNFGIVTRFDLFTYPLPQGLMWGGTLAYLMNYSSSILAAFTDFGMNVQSDPNAALIVAYAYYGGQYLASVDLEYAKPSADPTIFNSFKAIPWLQDSTGIKTLANITLEFNASNPSGLRETYWTATYQLNYTMASYIIDIFIEETNPVANATGILPACVLQVITTDQLSQMSKYGGNALGLSSTQPLILLNLAYMWENVEDDKRIIQACQNIIKRTVAKSREWGLAEDYLYMNYASQFQDVVPSYGKENHEKLLDVARKYDPEGVFQKLQPGYFKLNRNPKSSR</sequence>
<dbReference type="SUPFAM" id="SSF56176">
    <property type="entry name" value="FAD-binding/transporter-associated domain-like"/>
    <property type="match status" value="1"/>
</dbReference>
<dbReference type="Pfam" id="PF08031">
    <property type="entry name" value="BBE"/>
    <property type="match status" value="1"/>
</dbReference>
<dbReference type="InterPro" id="IPR036318">
    <property type="entry name" value="FAD-bd_PCMH-like_sf"/>
</dbReference>
<dbReference type="PANTHER" id="PTHR42973">
    <property type="entry name" value="BINDING OXIDOREDUCTASE, PUTATIVE (AFU_ORTHOLOGUE AFUA_1G17690)-RELATED"/>
    <property type="match status" value="1"/>
</dbReference>
<dbReference type="Proteomes" id="UP000250140">
    <property type="component" value="Unassembled WGS sequence"/>
</dbReference>
<dbReference type="OrthoDB" id="2151789at2759"/>
<dbReference type="GO" id="GO:0071949">
    <property type="term" value="F:FAD binding"/>
    <property type="evidence" value="ECO:0007669"/>
    <property type="project" value="InterPro"/>
</dbReference>
<keyword evidence="8" id="KW-1185">Reference proteome</keyword>
<protein>
    <submittedName>
        <fullName evidence="7">FAD-binding domain-containing protein</fullName>
    </submittedName>
</protein>
<evidence type="ECO:0000313" key="7">
    <source>
        <dbReference type="EMBL" id="OCL11995.1"/>
    </source>
</evidence>
<dbReference type="InterPro" id="IPR050416">
    <property type="entry name" value="FAD-linked_Oxidoreductase"/>
</dbReference>
<keyword evidence="3" id="KW-0274">FAD</keyword>
<comment type="similarity">
    <text evidence="1">Belongs to the oxygen-dependent FAD-linked oxidoreductase family.</text>
</comment>
<feature type="signal peptide" evidence="5">
    <location>
        <begin position="1"/>
        <end position="23"/>
    </location>
</feature>
<reference evidence="7 8" key="1">
    <citation type="journal article" date="2016" name="Nat. Commun.">
        <title>Ectomycorrhizal ecology is imprinted in the genome of the dominant symbiotic fungus Cenococcum geophilum.</title>
        <authorList>
            <consortium name="DOE Joint Genome Institute"/>
            <person name="Peter M."/>
            <person name="Kohler A."/>
            <person name="Ohm R.A."/>
            <person name="Kuo A."/>
            <person name="Krutzmann J."/>
            <person name="Morin E."/>
            <person name="Arend M."/>
            <person name="Barry K.W."/>
            <person name="Binder M."/>
            <person name="Choi C."/>
            <person name="Clum A."/>
            <person name="Copeland A."/>
            <person name="Grisel N."/>
            <person name="Haridas S."/>
            <person name="Kipfer T."/>
            <person name="LaButti K."/>
            <person name="Lindquist E."/>
            <person name="Lipzen A."/>
            <person name="Maire R."/>
            <person name="Meier B."/>
            <person name="Mihaltcheva S."/>
            <person name="Molinier V."/>
            <person name="Murat C."/>
            <person name="Poggeler S."/>
            <person name="Quandt C.A."/>
            <person name="Sperisen C."/>
            <person name="Tritt A."/>
            <person name="Tisserant E."/>
            <person name="Crous P.W."/>
            <person name="Henrissat B."/>
            <person name="Nehls U."/>
            <person name="Egli S."/>
            <person name="Spatafora J.W."/>
            <person name="Grigoriev I.V."/>
            <person name="Martin F.M."/>
        </authorList>
    </citation>
    <scope>NUCLEOTIDE SEQUENCE [LARGE SCALE GENOMIC DNA]</scope>
    <source>
        <strain evidence="7 8">CBS 207.34</strain>
    </source>
</reference>
<keyword evidence="5" id="KW-0732">Signal</keyword>
<dbReference type="InterPro" id="IPR006094">
    <property type="entry name" value="Oxid_FAD_bind_N"/>
</dbReference>
<accession>A0A8E2F7J2</accession>
<gene>
    <name evidence="7" type="ORF">AOQ84DRAFT_386433</name>
</gene>
<evidence type="ECO:0000313" key="8">
    <source>
        <dbReference type="Proteomes" id="UP000250140"/>
    </source>
</evidence>
<dbReference type="GO" id="GO:0016491">
    <property type="term" value="F:oxidoreductase activity"/>
    <property type="evidence" value="ECO:0007669"/>
    <property type="project" value="UniProtKB-KW"/>
</dbReference>